<evidence type="ECO:0008006" key="3">
    <source>
        <dbReference type="Google" id="ProtNLM"/>
    </source>
</evidence>
<sequence>MKLIEIKDKLTNLQTGELIIGSELTGSHACYMIYGVLNPGEKNWLIKPGRGHEEIVLIIKGRIKVTGVWEGELTEGDAFHIEGEESLYFENLSDTDAIYVIAGGHSEQGHHH</sequence>
<dbReference type="AlphaFoldDB" id="A0A0U9HWP3"/>
<dbReference type="InterPro" id="IPR014710">
    <property type="entry name" value="RmlC-like_jellyroll"/>
</dbReference>
<accession>A0A0U9HWP3</accession>
<protein>
    <recommendedName>
        <fullName evidence="3">Cupin domain-containing protein</fullName>
    </recommendedName>
</protein>
<name>A0A0U9HWP3_9BACT</name>
<dbReference type="STRING" id="86166.TAGGR_1273"/>
<dbReference type="RefSeq" id="WP_059175578.1">
    <property type="nucleotide sequence ID" value="NZ_BCNO01000001.1"/>
</dbReference>
<organism evidence="1 2">
    <name type="scientific">Thermodesulfovibrio aggregans</name>
    <dbReference type="NCBI Taxonomy" id="86166"/>
    <lineage>
        <taxon>Bacteria</taxon>
        <taxon>Pseudomonadati</taxon>
        <taxon>Nitrospirota</taxon>
        <taxon>Thermodesulfovibrionia</taxon>
        <taxon>Thermodesulfovibrionales</taxon>
        <taxon>Thermodesulfovibrionaceae</taxon>
        <taxon>Thermodesulfovibrio</taxon>
    </lineage>
</organism>
<dbReference type="Proteomes" id="UP000054976">
    <property type="component" value="Unassembled WGS sequence"/>
</dbReference>
<dbReference type="InterPro" id="IPR011051">
    <property type="entry name" value="RmlC_Cupin_sf"/>
</dbReference>
<comment type="caution">
    <text evidence="1">The sequence shown here is derived from an EMBL/GenBank/DDBJ whole genome shotgun (WGS) entry which is preliminary data.</text>
</comment>
<gene>
    <name evidence="1" type="ORF">TAGGR_1273</name>
</gene>
<evidence type="ECO:0000313" key="1">
    <source>
        <dbReference type="EMBL" id="GAQ94101.1"/>
    </source>
</evidence>
<evidence type="ECO:0000313" key="2">
    <source>
        <dbReference type="Proteomes" id="UP000054976"/>
    </source>
</evidence>
<dbReference type="Gene3D" id="2.60.120.10">
    <property type="entry name" value="Jelly Rolls"/>
    <property type="match status" value="1"/>
</dbReference>
<proteinExistence type="predicted"/>
<dbReference type="EMBL" id="BCNO01000001">
    <property type="protein sequence ID" value="GAQ94101.1"/>
    <property type="molecule type" value="Genomic_DNA"/>
</dbReference>
<keyword evidence="2" id="KW-1185">Reference proteome</keyword>
<dbReference type="SUPFAM" id="SSF51182">
    <property type="entry name" value="RmlC-like cupins"/>
    <property type="match status" value="1"/>
</dbReference>
<dbReference type="OrthoDB" id="9810229at2"/>
<reference evidence="2" key="1">
    <citation type="submission" date="2016-01" db="EMBL/GenBank/DDBJ databases">
        <title>Draft genome sequence of Thermodesulfovibrio aggregans strain TGE-P1.</title>
        <authorList>
            <person name="Sekiguchi Y."/>
            <person name="Ohashi A."/>
            <person name="Matsuura N."/>
            <person name="Tourlousse M.D."/>
        </authorList>
    </citation>
    <scope>NUCLEOTIDE SEQUENCE [LARGE SCALE GENOMIC DNA]</scope>
    <source>
        <strain evidence="2">TGE-P1</strain>
    </source>
</reference>